<name>A0A194WU03_MOLSC</name>
<dbReference type="PROSITE" id="PS50181">
    <property type="entry name" value="FBOX"/>
    <property type="match status" value="1"/>
</dbReference>
<dbReference type="GeneID" id="28823133"/>
<dbReference type="RefSeq" id="XP_018065793.1">
    <property type="nucleotide sequence ID" value="XM_018213407.1"/>
</dbReference>
<evidence type="ECO:0000259" key="1">
    <source>
        <dbReference type="PROSITE" id="PS50181"/>
    </source>
</evidence>
<dbReference type="InterPro" id="IPR032675">
    <property type="entry name" value="LRR_dom_sf"/>
</dbReference>
<evidence type="ECO:0000313" key="2">
    <source>
        <dbReference type="EMBL" id="KUJ11438.1"/>
    </source>
</evidence>
<dbReference type="Gene3D" id="3.80.10.10">
    <property type="entry name" value="Ribonuclease Inhibitor"/>
    <property type="match status" value="1"/>
</dbReference>
<dbReference type="OrthoDB" id="3522729at2759"/>
<dbReference type="SUPFAM" id="SSF52047">
    <property type="entry name" value="RNI-like"/>
    <property type="match status" value="1"/>
</dbReference>
<keyword evidence="3" id="KW-1185">Reference proteome</keyword>
<reference evidence="2 3" key="1">
    <citation type="submission" date="2015-10" db="EMBL/GenBank/DDBJ databases">
        <title>Full genome of DAOMC 229536 Phialocephala scopiformis, a fungal endophyte of spruce producing the potent anti-insectan compound rugulosin.</title>
        <authorList>
            <consortium name="DOE Joint Genome Institute"/>
            <person name="Walker A.K."/>
            <person name="Frasz S.L."/>
            <person name="Seifert K.A."/>
            <person name="Miller J.D."/>
            <person name="Mondo S.J."/>
            <person name="Labutti K."/>
            <person name="Lipzen A."/>
            <person name="Dockter R."/>
            <person name="Kennedy M."/>
            <person name="Grigoriev I.V."/>
            <person name="Spatafora J.W."/>
        </authorList>
    </citation>
    <scope>NUCLEOTIDE SEQUENCE [LARGE SCALE GENOMIC DNA]</scope>
    <source>
        <strain evidence="2 3">CBS 120377</strain>
    </source>
</reference>
<organism evidence="2 3">
    <name type="scientific">Mollisia scopiformis</name>
    <name type="common">Conifer needle endophyte fungus</name>
    <name type="synonym">Phialocephala scopiformis</name>
    <dbReference type="NCBI Taxonomy" id="149040"/>
    <lineage>
        <taxon>Eukaryota</taxon>
        <taxon>Fungi</taxon>
        <taxon>Dikarya</taxon>
        <taxon>Ascomycota</taxon>
        <taxon>Pezizomycotina</taxon>
        <taxon>Leotiomycetes</taxon>
        <taxon>Helotiales</taxon>
        <taxon>Mollisiaceae</taxon>
        <taxon>Mollisia</taxon>
    </lineage>
</organism>
<sequence>MTSLEDLADEIVLEILEHLELDNLTLSSICRTSSRLNSLARPILYKSIFLILPPHEPIIQLTQSLDSDKDLAPLIHRLHLTWPSGGHVPAYDKVKIQELLHKLTSLRHLCVRVPHDQRSTLSVLEFAEYKELQYVNFDYPDLTNATIMKFMFLPKIKQMDIMFFKSLSDPTIPLDCQPGTSPVETLRFGTCTPREVVLRTFLQCPAALETLSFTVPPFAEQFQTSTSTRDFSPRKIGDALAPVRHSLVNLTVGSRSIHRHDGSRLDISAFEKLTHISVPSILFFKSSRPRDGVYRLLPRSLETLEICFSEPPWIFQSDTVIEEDEEAAAAAKEKWILELALNKAVYLPLLSRVKLRELRRVNVYPFTGYKSPIPENIQEAFDEKDIHIEIWTRKLR</sequence>
<feature type="domain" description="F-box" evidence="1">
    <location>
        <begin position="1"/>
        <end position="48"/>
    </location>
</feature>
<dbReference type="AlphaFoldDB" id="A0A194WU03"/>
<dbReference type="KEGG" id="psco:LY89DRAFT_674034"/>
<protein>
    <recommendedName>
        <fullName evidence="1">F-box domain-containing protein</fullName>
    </recommendedName>
</protein>
<proteinExistence type="predicted"/>
<accession>A0A194WU03</accession>
<dbReference type="InParanoid" id="A0A194WU03"/>
<evidence type="ECO:0000313" key="3">
    <source>
        <dbReference type="Proteomes" id="UP000070700"/>
    </source>
</evidence>
<dbReference type="EMBL" id="KQ947426">
    <property type="protein sequence ID" value="KUJ11438.1"/>
    <property type="molecule type" value="Genomic_DNA"/>
</dbReference>
<dbReference type="InterPro" id="IPR001810">
    <property type="entry name" value="F-box_dom"/>
</dbReference>
<gene>
    <name evidence="2" type="ORF">LY89DRAFT_674034</name>
</gene>
<dbReference type="Proteomes" id="UP000070700">
    <property type="component" value="Unassembled WGS sequence"/>
</dbReference>